<feature type="domain" description="AMP-binding enzyme C-terminal" evidence="3">
    <location>
        <begin position="446"/>
        <end position="520"/>
    </location>
</feature>
<evidence type="ECO:0000313" key="4">
    <source>
        <dbReference type="EMBL" id="AOZ10799.1"/>
    </source>
</evidence>
<keyword evidence="1" id="KW-0812">Transmembrane</keyword>
<dbReference type="SUPFAM" id="SSF56801">
    <property type="entry name" value="Acetyl-CoA synthetase-like"/>
    <property type="match status" value="1"/>
</dbReference>
<accession>A0ABM6FFV2</accession>
<evidence type="ECO:0000313" key="5">
    <source>
        <dbReference type="Proteomes" id="UP000177515"/>
    </source>
</evidence>
<dbReference type="Pfam" id="PF00501">
    <property type="entry name" value="AMP-binding"/>
    <property type="match status" value="1"/>
</dbReference>
<dbReference type="PROSITE" id="PS00455">
    <property type="entry name" value="AMP_BINDING"/>
    <property type="match status" value="1"/>
</dbReference>
<feature type="domain" description="AMP-dependent synthetase/ligase" evidence="2">
    <location>
        <begin position="15"/>
        <end position="394"/>
    </location>
</feature>
<dbReference type="Gene3D" id="3.40.50.12780">
    <property type="entry name" value="N-terminal domain of ligase-like"/>
    <property type="match status" value="1"/>
</dbReference>
<name>A0ABM6FFV2_9BURK</name>
<evidence type="ECO:0000259" key="3">
    <source>
        <dbReference type="Pfam" id="PF13193"/>
    </source>
</evidence>
<dbReference type="PANTHER" id="PTHR43767:SF1">
    <property type="entry name" value="NONRIBOSOMAL PEPTIDE SYNTHASE PES1 (EUROFUNG)-RELATED"/>
    <property type="match status" value="1"/>
</dbReference>
<dbReference type="InterPro" id="IPR000873">
    <property type="entry name" value="AMP-dep_synth/lig_dom"/>
</dbReference>
<dbReference type="InterPro" id="IPR050237">
    <property type="entry name" value="ATP-dep_AMP-bd_enzyme"/>
</dbReference>
<reference evidence="4 5" key="1">
    <citation type="submission" date="2016-10" db="EMBL/GenBank/DDBJ databases">
        <title>Complete genome sequences of three Cupriavidus strains isolated from various Malaysian environments.</title>
        <authorList>
            <person name="Abdullah A.A.-A."/>
            <person name="Shafie N.A.H."/>
            <person name="Lau N.S."/>
        </authorList>
    </citation>
    <scope>NUCLEOTIDE SEQUENCE [LARGE SCALE GENOMIC DNA]</scope>
    <source>
        <strain evidence="4 5">USMAA1020</strain>
    </source>
</reference>
<keyword evidence="1" id="KW-0472">Membrane</keyword>
<feature type="transmembrane region" description="Helical" evidence="1">
    <location>
        <begin position="74"/>
        <end position="93"/>
    </location>
</feature>
<dbReference type="Pfam" id="PF13193">
    <property type="entry name" value="AMP-binding_C"/>
    <property type="match status" value="1"/>
</dbReference>
<proteinExistence type="predicted"/>
<keyword evidence="1" id="KW-1133">Transmembrane helix</keyword>
<protein>
    <recommendedName>
        <fullName evidence="6">Long-chain fatty acid--CoA ligase</fullName>
    </recommendedName>
</protein>
<organism evidence="4 5">
    <name type="scientific">Cupriavidus malaysiensis</name>
    <dbReference type="NCBI Taxonomy" id="367825"/>
    <lineage>
        <taxon>Bacteria</taxon>
        <taxon>Pseudomonadati</taxon>
        <taxon>Pseudomonadota</taxon>
        <taxon>Betaproteobacteria</taxon>
        <taxon>Burkholderiales</taxon>
        <taxon>Burkholderiaceae</taxon>
        <taxon>Cupriavidus</taxon>
    </lineage>
</organism>
<dbReference type="InterPro" id="IPR042099">
    <property type="entry name" value="ANL_N_sf"/>
</dbReference>
<dbReference type="Gene3D" id="3.30.300.30">
    <property type="match status" value="1"/>
</dbReference>
<feature type="transmembrane region" description="Helical" evidence="1">
    <location>
        <begin position="226"/>
        <end position="251"/>
    </location>
</feature>
<evidence type="ECO:0000259" key="2">
    <source>
        <dbReference type="Pfam" id="PF00501"/>
    </source>
</evidence>
<dbReference type="PANTHER" id="PTHR43767">
    <property type="entry name" value="LONG-CHAIN-FATTY-ACID--COA LIGASE"/>
    <property type="match status" value="1"/>
</dbReference>
<dbReference type="Proteomes" id="UP000177515">
    <property type="component" value="Chromosome 2"/>
</dbReference>
<dbReference type="EMBL" id="CP017755">
    <property type="protein sequence ID" value="AOZ10799.1"/>
    <property type="molecule type" value="Genomic_DNA"/>
</dbReference>
<dbReference type="InterPro" id="IPR025110">
    <property type="entry name" value="AMP-bd_C"/>
</dbReference>
<dbReference type="InterPro" id="IPR020845">
    <property type="entry name" value="AMP-binding_CS"/>
</dbReference>
<evidence type="ECO:0008006" key="6">
    <source>
        <dbReference type="Google" id="ProtNLM"/>
    </source>
</evidence>
<gene>
    <name evidence="4" type="ORF">BKK80_25530</name>
</gene>
<keyword evidence="5" id="KW-1185">Reference proteome</keyword>
<sequence>MASYREEAGSPVTLFTRSASRYPERNCLSFGGLTLSYAQTLDLVQRAAAGLQAHGLRKADRIALLLPNHPGFVIGYYAALQIGAVAVAINPLYPTRMIATQLHNSGARVLVVADLPGLLETASACLEQGVVESVIVVRMDASDLRSGADSPAPALAPRMVSLASILANAGHPQAVAIDPLEDLAALQATGGTTGTPKFAMLTHNNFWINTQQARLMMSGLREGKEVFLVPLPLFHITGTTLLMHLGLAVAAELVLMPKFDIGAAITLCIERGVTNLAAVPTIYTAFLDHPDADKVNWRGMTQVMAGGGPLPPETGVRFLERFGVRIRQGYGLSECSPGLTMMPDCADGPVNSIGIPIPGTQIQIRDPADPARVLPAGEAGEICATGPQVMKGYWNLPEETQAVMTADGFLRTGDIGKMDANGFIEIVDRLKDVIIASGYKLFPTAIEAAVCEHPAVSEVAVIGVPDPYRGETAKAFYSLRPGAALDADELRIFLSGRLSPMEMPKLFEMREALPKTAAGKISRLALREEEREKAR</sequence>
<dbReference type="InterPro" id="IPR045851">
    <property type="entry name" value="AMP-bd_C_sf"/>
</dbReference>
<evidence type="ECO:0000256" key="1">
    <source>
        <dbReference type="SAM" id="Phobius"/>
    </source>
</evidence>